<dbReference type="WBParaSite" id="jg13482">
    <property type="protein sequence ID" value="jg13482"/>
    <property type="gene ID" value="jg13482"/>
</dbReference>
<sequence>MSRQNEEVCHERGRRARRVGRFGTTEYGFQETLSTAIESTDKAMPPPLNAAASQKGKEYFVSNGNRKSSTKGKVQVIKMLAVVVFIFAVCWLPYRAMVMWNSFTSSSKWDPDW</sequence>
<evidence type="ECO:0000256" key="4">
    <source>
        <dbReference type="ARBA" id="ARBA00023136"/>
    </source>
</evidence>
<dbReference type="PANTHER" id="PTHR46061">
    <property type="entry name" value="THYROTROPIN-RELEASING HORMONE RECEPTOR"/>
    <property type="match status" value="1"/>
</dbReference>
<evidence type="ECO:0000313" key="6">
    <source>
        <dbReference type="Proteomes" id="UP000887574"/>
    </source>
</evidence>
<evidence type="ECO:0000256" key="1">
    <source>
        <dbReference type="ARBA" id="ARBA00004370"/>
    </source>
</evidence>
<keyword evidence="2 5" id="KW-0812">Transmembrane</keyword>
<dbReference type="PANTHER" id="PTHR46061:SF3">
    <property type="entry name" value="THYROTROPIN-RELEASING HORMONE RECEPTOR"/>
    <property type="match status" value="1"/>
</dbReference>
<evidence type="ECO:0000256" key="5">
    <source>
        <dbReference type="SAM" id="Phobius"/>
    </source>
</evidence>
<dbReference type="Pfam" id="PF00001">
    <property type="entry name" value="7tm_1"/>
    <property type="match status" value="1"/>
</dbReference>
<keyword evidence="4 5" id="KW-0472">Membrane</keyword>
<keyword evidence="3 5" id="KW-1133">Transmembrane helix</keyword>
<feature type="transmembrane region" description="Helical" evidence="5">
    <location>
        <begin position="76"/>
        <end position="94"/>
    </location>
</feature>
<accession>A0A915CWZ5</accession>
<dbReference type="GO" id="GO:0016020">
    <property type="term" value="C:membrane"/>
    <property type="evidence" value="ECO:0007669"/>
    <property type="project" value="UniProtKB-SubCell"/>
</dbReference>
<dbReference type="SUPFAM" id="SSF81321">
    <property type="entry name" value="Family A G protein-coupled receptor-like"/>
    <property type="match status" value="1"/>
</dbReference>
<evidence type="ECO:0000256" key="2">
    <source>
        <dbReference type="ARBA" id="ARBA00022692"/>
    </source>
</evidence>
<keyword evidence="6" id="KW-1185">Reference proteome</keyword>
<dbReference type="InterPro" id="IPR000276">
    <property type="entry name" value="GPCR_Rhodpsn"/>
</dbReference>
<dbReference type="Proteomes" id="UP000887574">
    <property type="component" value="Unplaced"/>
</dbReference>
<comment type="subcellular location">
    <subcellularLocation>
        <location evidence="1">Membrane</location>
    </subcellularLocation>
</comment>
<organism evidence="6 7">
    <name type="scientific">Ditylenchus dipsaci</name>
    <dbReference type="NCBI Taxonomy" id="166011"/>
    <lineage>
        <taxon>Eukaryota</taxon>
        <taxon>Metazoa</taxon>
        <taxon>Ecdysozoa</taxon>
        <taxon>Nematoda</taxon>
        <taxon>Chromadorea</taxon>
        <taxon>Rhabditida</taxon>
        <taxon>Tylenchina</taxon>
        <taxon>Tylenchomorpha</taxon>
        <taxon>Sphaerularioidea</taxon>
        <taxon>Anguinidae</taxon>
        <taxon>Anguininae</taxon>
        <taxon>Ditylenchus</taxon>
    </lineage>
</organism>
<proteinExistence type="predicted"/>
<dbReference type="InterPro" id="IPR002120">
    <property type="entry name" value="TRH_rcpt_1"/>
</dbReference>
<reference evidence="7" key="1">
    <citation type="submission" date="2022-11" db="UniProtKB">
        <authorList>
            <consortium name="WormBaseParasite"/>
        </authorList>
    </citation>
    <scope>IDENTIFICATION</scope>
</reference>
<dbReference type="Gene3D" id="1.20.1070.10">
    <property type="entry name" value="Rhodopsin 7-helix transmembrane proteins"/>
    <property type="match status" value="1"/>
</dbReference>
<evidence type="ECO:0000256" key="3">
    <source>
        <dbReference type="ARBA" id="ARBA00022989"/>
    </source>
</evidence>
<protein>
    <submittedName>
        <fullName evidence="7">Uncharacterized protein</fullName>
    </submittedName>
</protein>
<name>A0A915CWZ5_9BILA</name>
<dbReference type="AlphaFoldDB" id="A0A915CWZ5"/>
<evidence type="ECO:0000313" key="7">
    <source>
        <dbReference type="WBParaSite" id="jg13482"/>
    </source>
</evidence>
<dbReference type="GO" id="GO:0004997">
    <property type="term" value="F:thyrotropin-releasing hormone receptor activity"/>
    <property type="evidence" value="ECO:0007669"/>
    <property type="project" value="InterPro"/>
</dbReference>